<keyword evidence="3" id="KW-1185">Reference proteome</keyword>
<feature type="compositionally biased region" description="Polar residues" evidence="1">
    <location>
        <begin position="168"/>
        <end position="190"/>
    </location>
</feature>
<accession>A0A5C3QTR9</accession>
<feature type="compositionally biased region" description="Pro residues" evidence="1">
    <location>
        <begin position="39"/>
        <end position="54"/>
    </location>
</feature>
<name>A0A5C3QTR9_9AGAR</name>
<evidence type="ECO:0000313" key="3">
    <source>
        <dbReference type="Proteomes" id="UP000305067"/>
    </source>
</evidence>
<reference evidence="2 3" key="1">
    <citation type="journal article" date="2019" name="Nat. Ecol. Evol.">
        <title>Megaphylogeny resolves global patterns of mushroom evolution.</title>
        <authorList>
            <person name="Varga T."/>
            <person name="Krizsan K."/>
            <person name="Foldi C."/>
            <person name="Dima B."/>
            <person name="Sanchez-Garcia M."/>
            <person name="Sanchez-Ramirez S."/>
            <person name="Szollosi G.J."/>
            <person name="Szarkandi J.G."/>
            <person name="Papp V."/>
            <person name="Albert L."/>
            <person name="Andreopoulos W."/>
            <person name="Angelini C."/>
            <person name="Antonin V."/>
            <person name="Barry K.W."/>
            <person name="Bougher N.L."/>
            <person name="Buchanan P."/>
            <person name="Buyck B."/>
            <person name="Bense V."/>
            <person name="Catcheside P."/>
            <person name="Chovatia M."/>
            <person name="Cooper J."/>
            <person name="Damon W."/>
            <person name="Desjardin D."/>
            <person name="Finy P."/>
            <person name="Geml J."/>
            <person name="Haridas S."/>
            <person name="Hughes K."/>
            <person name="Justo A."/>
            <person name="Karasinski D."/>
            <person name="Kautmanova I."/>
            <person name="Kiss B."/>
            <person name="Kocsube S."/>
            <person name="Kotiranta H."/>
            <person name="LaButti K.M."/>
            <person name="Lechner B.E."/>
            <person name="Liimatainen K."/>
            <person name="Lipzen A."/>
            <person name="Lukacs Z."/>
            <person name="Mihaltcheva S."/>
            <person name="Morgado L.N."/>
            <person name="Niskanen T."/>
            <person name="Noordeloos M.E."/>
            <person name="Ohm R.A."/>
            <person name="Ortiz-Santana B."/>
            <person name="Ovrebo C."/>
            <person name="Racz N."/>
            <person name="Riley R."/>
            <person name="Savchenko A."/>
            <person name="Shiryaev A."/>
            <person name="Soop K."/>
            <person name="Spirin V."/>
            <person name="Szebenyi C."/>
            <person name="Tomsovsky M."/>
            <person name="Tulloss R.E."/>
            <person name="Uehling J."/>
            <person name="Grigoriev I.V."/>
            <person name="Vagvolgyi C."/>
            <person name="Papp T."/>
            <person name="Martin F.M."/>
            <person name="Miettinen O."/>
            <person name="Hibbett D.S."/>
            <person name="Nagy L.G."/>
        </authorList>
    </citation>
    <scope>NUCLEOTIDE SEQUENCE [LARGE SCALE GENOMIC DNA]</scope>
    <source>
        <strain evidence="2 3">CBS 309.79</strain>
    </source>
</reference>
<dbReference type="AlphaFoldDB" id="A0A5C3QTR9"/>
<evidence type="ECO:0000256" key="1">
    <source>
        <dbReference type="SAM" id="MobiDB-lite"/>
    </source>
</evidence>
<sequence length="305" mass="33677">MNQEFNHNNITNHFHYQTGVDEALERQRLSPRDAMTPSSPSPSLTPEPPTPPTAPNSVKVIDFGTQLKDLVERYMKHRADCSKTLGKTGWRTENVQLSDMKKTLFTGKTSNSRLIYTFQDLSLALKDDTTRQKVGAYLNGLIRSKQSAKDCTSNVNSIVSGKSPRTGLRSQADCSMSRSKISAQLNNPASQLDGHTPSPSSLTRPHTFKTATNTQEQLPNKTDFKESDEPKAQVVIEAFGSTGLSGMEGLLEALDSDSSLIHVTRSDSTEAPHDNKSLCKDDQELRILSYIVDKCDNSHHGRTLV</sequence>
<proteinExistence type="predicted"/>
<dbReference type="EMBL" id="ML178817">
    <property type="protein sequence ID" value="TFL05436.1"/>
    <property type="molecule type" value="Genomic_DNA"/>
</dbReference>
<dbReference type="Proteomes" id="UP000305067">
    <property type="component" value="Unassembled WGS sequence"/>
</dbReference>
<feature type="region of interest" description="Disordered" evidence="1">
    <location>
        <begin position="160"/>
        <end position="229"/>
    </location>
</feature>
<feature type="region of interest" description="Disordered" evidence="1">
    <location>
        <begin position="30"/>
        <end position="58"/>
    </location>
</feature>
<protein>
    <submittedName>
        <fullName evidence="2">Uncharacterized protein</fullName>
    </submittedName>
</protein>
<feature type="compositionally biased region" description="Polar residues" evidence="1">
    <location>
        <begin position="197"/>
        <end position="220"/>
    </location>
</feature>
<evidence type="ECO:0000313" key="2">
    <source>
        <dbReference type="EMBL" id="TFL05436.1"/>
    </source>
</evidence>
<gene>
    <name evidence="2" type="ORF">BDV98DRAFT_580499</name>
</gene>
<organism evidence="2 3">
    <name type="scientific">Pterulicium gracile</name>
    <dbReference type="NCBI Taxonomy" id="1884261"/>
    <lineage>
        <taxon>Eukaryota</taxon>
        <taxon>Fungi</taxon>
        <taxon>Dikarya</taxon>
        <taxon>Basidiomycota</taxon>
        <taxon>Agaricomycotina</taxon>
        <taxon>Agaricomycetes</taxon>
        <taxon>Agaricomycetidae</taxon>
        <taxon>Agaricales</taxon>
        <taxon>Pleurotineae</taxon>
        <taxon>Pterulaceae</taxon>
        <taxon>Pterulicium</taxon>
    </lineage>
</organism>